<proteinExistence type="predicted"/>
<evidence type="ECO:0000313" key="3">
    <source>
        <dbReference type="Proteomes" id="UP000542210"/>
    </source>
</evidence>
<protein>
    <recommendedName>
        <fullName evidence="1">Lantibiotic dehydratase N-terminal domain-containing protein</fullName>
    </recommendedName>
</protein>
<accession>A0A7W7D8S8</accession>
<dbReference type="RefSeq" id="WP_184882115.1">
    <property type="nucleotide sequence ID" value="NZ_BOOV01000040.1"/>
</dbReference>
<name>A0A7W7D8S8_9ACTN</name>
<dbReference type="EMBL" id="JACHND010000001">
    <property type="protein sequence ID" value="MBB4702389.1"/>
    <property type="molecule type" value="Genomic_DNA"/>
</dbReference>
<keyword evidence="3" id="KW-1185">Reference proteome</keyword>
<dbReference type="InterPro" id="IPR006827">
    <property type="entry name" value="Lant_deHydtase_N"/>
</dbReference>
<comment type="caution">
    <text evidence="2">The sequence shown here is derived from an EMBL/GenBank/DDBJ whole genome shotgun (WGS) entry which is preliminary data.</text>
</comment>
<feature type="domain" description="Lantibiotic dehydratase N-terminal" evidence="1">
    <location>
        <begin position="148"/>
        <end position="447"/>
    </location>
</feature>
<dbReference type="AlphaFoldDB" id="A0A7W7D8S8"/>
<sequence length="805" mass="87547">MTAFRMLDSFVLRRAGFALSLIDGLGCPRTAAALREAHLWDERAEEARARLLRQVVPEEVARLRASGDPGEQGSRAALRALSRLRSRLGRRTRAALPPGDWSPALTGGHRAWTEALEAADREVARAGGLLAEEEPEAAARLLALTGRADVREAIFLLSPDFLEALVRRDLGAESQPGRTARDRALERRVYAFAQRLAAKNETTSFFGPICFGRVDPEADTVGRSPETPSGVVHRAAFFAFWAAAAWGKAAAQIPAVRRALPPRRLPVAVVEDTRATIPGRPPVELDATAVALLRAADGTRTPGELSAVLGVTPEETARRITALERALLLRRDLEPSSTTVHPLRDVVARLPDVPEARRFVTAAADMEALLERFAEETAVPRRTKILAAAEELFESVTGVPARRNQGRTYADRFILFEDCRADDEPLVWPAPIARRVENALDPVLRLGLTGGRTQRDGLRAIAAEVLAGAGGSLPFLEFADALATRLADGVFEPVLDTWGRWRTALLDRFLAVSDGRRAHLDPHQVEDLIDAPEGSFFVSPDVMLQKDGDAPLVLGEIHPYVFAWGLQGVFAPDPDRLARDVAPVLDVWGGTGRAATVLHRRQHKGLVGEAYPGRFIEVAGRAGTGPERRLAVGDLRAVLRDGEPELVGPHGPISLYVGEDDHPHLRVFAPVPVDFPRLRAGAHTPRLVLGDLVVQRERWDLPVGALADIVAAEGRLELFRAVTAARERLGWPRHVFALSPSETKPVYLDLDVPQAQEQLRVLAAAGPLAVSEMLPGPGELWLDRSDGPHTSEFRVALVGHVQATP</sequence>
<reference evidence="2 3" key="1">
    <citation type="submission" date="2020-08" db="EMBL/GenBank/DDBJ databases">
        <title>Sequencing the genomes of 1000 actinobacteria strains.</title>
        <authorList>
            <person name="Klenk H.-P."/>
        </authorList>
    </citation>
    <scope>NUCLEOTIDE SEQUENCE [LARGE SCALE GENOMIC DNA]</scope>
    <source>
        <strain evidence="2 3">DSM 45784</strain>
    </source>
</reference>
<evidence type="ECO:0000313" key="2">
    <source>
        <dbReference type="EMBL" id="MBB4702389.1"/>
    </source>
</evidence>
<evidence type="ECO:0000259" key="1">
    <source>
        <dbReference type="Pfam" id="PF04738"/>
    </source>
</evidence>
<gene>
    <name evidence="2" type="ORF">BJ982_003933</name>
</gene>
<organism evidence="2 3">
    <name type="scientific">Sphaerisporangium siamense</name>
    <dbReference type="NCBI Taxonomy" id="795645"/>
    <lineage>
        <taxon>Bacteria</taxon>
        <taxon>Bacillati</taxon>
        <taxon>Actinomycetota</taxon>
        <taxon>Actinomycetes</taxon>
        <taxon>Streptosporangiales</taxon>
        <taxon>Streptosporangiaceae</taxon>
        <taxon>Sphaerisporangium</taxon>
    </lineage>
</organism>
<dbReference type="Proteomes" id="UP000542210">
    <property type="component" value="Unassembled WGS sequence"/>
</dbReference>
<dbReference type="Pfam" id="PF04738">
    <property type="entry name" value="Lant_dehydr_N"/>
    <property type="match status" value="1"/>
</dbReference>